<accession>A0A8J6C7X1</accession>
<gene>
    <name evidence="3" type="ORF">KFE25_012659</name>
</gene>
<sequence length="183" mass="19683">MRLFDTSLLSVLPLSLLCPAQHAARRARPRERASASGGSCPERYRASHDGRLNAARLVPVCTLRPHARARTDAVHALHQTVSAAEFLIGVAAWRSGRATRAVLAERNVHVAATDELKRALCGMRAASAAAAAVDAAPTPCLARRRWWRSATRGGGHQLCARVSSQPFAPDDDDDYSAVEGRES</sequence>
<evidence type="ECO:0000256" key="2">
    <source>
        <dbReference type="SAM" id="SignalP"/>
    </source>
</evidence>
<protein>
    <submittedName>
        <fullName evidence="3">Uncharacterized protein</fullName>
    </submittedName>
</protein>
<dbReference type="EMBL" id="JAGTXO010000059">
    <property type="protein sequence ID" value="KAG8457988.1"/>
    <property type="molecule type" value="Genomic_DNA"/>
</dbReference>
<keyword evidence="4" id="KW-1185">Reference proteome</keyword>
<dbReference type="OrthoDB" id="10618461at2759"/>
<dbReference type="Proteomes" id="UP000751190">
    <property type="component" value="Unassembled WGS sequence"/>
</dbReference>
<dbReference type="AlphaFoldDB" id="A0A8J6C7X1"/>
<feature type="region of interest" description="Disordered" evidence="1">
    <location>
        <begin position="162"/>
        <end position="183"/>
    </location>
</feature>
<proteinExistence type="predicted"/>
<keyword evidence="2" id="KW-0732">Signal</keyword>
<evidence type="ECO:0000313" key="3">
    <source>
        <dbReference type="EMBL" id="KAG8457988.1"/>
    </source>
</evidence>
<feature type="chain" id="PRO_5035159942" evidence="2">
    <location>
        <begin position="24"/>
        <end position="183"/>
    </location>
</feature>
<evidence type="ECO:0000313" key="4">
    <source>
        <dbReference type="Proteomes" id="UP000751190"/>
    </source>
</evidence>
<feature type="signal peptide" evidence="2">
    <location>
        <begin position="1"/>
        <end position="23"/>
    </location>
</feature>
<name>A0A8J6C7X1_DIALT</name>
<evidence type="ECO:0000256" key="1">
    <source>
        <dbReference type="SAM" id="MobiDB-lite"/>
    </source>
</evidence>
<organism evidence="3 4">
    <name type="scientific">Diacronema lutheri</name>
    <name type="common">Unicellular marine alga</name>
    <name type="synonym">Monochrysis lutheri</name>
    <dbReference type="NCBI Taxonomy" id="2081491"/>
    <lineage>
        <taxon>Eukaryota</taxon>
        <taxon>Haptista</taxon>
        <taxon>Haptophyta</taxon>
        <taxon>Pavlovophyceae</taxon>
        <taxon>Pavlovales</taxon>
        <taxon>Pavlovaceae</taxon>
        <taxon>Diacronema</taxon>
    </lineage>
</organism>
<reference evidence="3" key="1">
    <citation type="submission" date="2021-05" db="EMBL/GenBank/DDBJ databases">
        <title>The genome of the haptophyte Pavlova lutheri (Diacronema luteri, Pavlovales) - a model for lipid biosynthesis in eukaryotic algae.</title>
        <authorList>
            <person name="Hulatt C.J."/>
            <person name="Posewitz M.C."/>
        </authorList>
    </citation>
    <scope>NUCLEOTIDE SEQUENCE</scope>
    <source>
        <strain evidence="3">NIVA-4/92</strain>
    </source>
</reference>
<comment type="caution">
    <text evidence="3">The sequence shown here is derived from an EMBL/GenBank/DDBJ whole genome shotgun (WGS) entry which is preliminary data.</text>
</comment>